<feature type="domain" description="Alpha-D-phosphohexomutase alpha/beta/alpha" evidence="9">
    <location>
        <begin position="40"/>
        <end position="180"/>
    </location>
</feature>
<dbReference type="SUPFAM" id="SSF55957">
    <property type="entry name" value="Phosphoglucomutase, C-terminal domain"/>
    <property type="match status" value="1"/>
</dbReference>
<feature type="domain" description="Alpha-D-phosphohexomutase C-terminal" evidence="8">
    <location>
        <begin position="490"/>
        <end position="536"/>
    </location>
</feature>
<dbReference type="Proteomes" id="UP000221024">
    <property type="component" value="Unassembled WGS sequence"/>
</dbReference>
<protein>
    <submittedName>
        <fullName evidence="12">Phosphoglucomutase, alpha-D-glucose phosphate-specific</fullName>
    </submittedName>
</protein>
<dbReference type="InterPro" id="IPR005846">
    <property type="entry name" value="A-D-PHexomutase_a/b/a-III"/>
</dbReference>
<dbReference type="GO" id="GO:0008973">
    <property type="term" value="F:phosphopentomutase activity"/>
    <property type="evidence" value="ECO:0007669"/>
    <property type="project" value="TreeGrafter"/>
</dbReference>
<dbReference type="Pfam" id="PF00408">
    <property type="entry name" value="PGM_PMM_IV"/>
    <property type="match status" value="1"/>
</dbReference>
<organism evidence="12 13">
    <name type="scientific">Longimonas halophila</name>
    <dbReference type="NCBI Taxonomy" id="1469170"/>
    <lineage>
        <taxon>Bacteria</taxon>
        <taxon>Pseudomonadati</taxon>
        <taxon>Rhodothermota</taxon>
        <taxon>Rhodothermia</taxon>
        <taxon>Rhodothermales</taxon>
        <taxon>Salisaetaceae</taxon>
        <taxon>Longimonas</taxon>
    </lineage>
</organism>
<dbReference type="Pfam" id="PF02878">
    <property type="entry name" value="PGM_PMM_I"/>
    <property type="match status" value="1"/>
</dbReference>
<evidence type="ECO:0000313" key="13">
    <source>
        <dbReference type="Proteomes" id="UP000221024"/>
    </source>
</evidence>
<dbReference type="PROSITE" id="PS00710">
    <property type="entry name" value="PGM_PMM"/>
    <property type="match status" value="1"/>
</dbReference>
<dbReference type="InterPro" id="IPR005845">
    <property type="entry name" value="A-D-PHexomutase_a/b/a-II"/>
</dbReference>
<dbReference type="EMBL" id="PDEP01000002">
    <property type="protein sequence ID" value="PEN08690.1"/>
    <property type="molecule type" value="Genomic_DNA"/>
</dbReference>
<evidence type="ECO:0000259" key="8">
    <source>
        <dbReference type="Pfam" id="PF00408"/>
    </source>
</evidence>
<evidence type="ECO:0000256" key="7">
    <source>
        <dbReference type="RuleBase" id="RU004326"/>
    </source>
</evidence>
<evidence type="ECO:0000256" key="1">
    <source>
        <dbReference type="ARBA" id="ARBA00001946"/>
    </source>
</evidence>
<dbReference type="RefSeq" id="WP_098061085.1">
    <property type="nucleotide sequence ID" value="NZ_PDEP01000002.1"/>
</dbReference>
<keyword evidence="5 7" id="KW-0460">Magnesium</keyword>
<name>A0A2H3NP07_9BACT</name>
<sequence>MSTHDLAGQPAPSDQLLDVSALLAAYQNDQPDPSVAAQRVSFGTSGHRGTAFDRTFNEAHILAIAQAVCDYRDEAGITGPLFLGMDTHALSAPAQATCLEVFAANEIDVRIAADDGVTPTPAVSHAILTYNDGRAEGQADGVIITPSHNPPADGGIKYNGPTGGPATPTATNWIQNRANQHLDTKLADVKRIGYEQALRADTTQEYDFLRHYVDDLDAVLDMEIIRESGLSLAVDPLGGAGVHYWTAIADTYDLPLEVLRTEVDPTFSFMTLDWDGQIRMDPSSAYAMQSLINLKDEYDVAFACDTDHDRHGIVTKNGGLMPPNAYLSVMVDALLSSRTGWADDVGVGKTVVTTRLLNRIAADYGRPVTEVPVGFKWFVDVLYDGSCGFVGEESAGASFLRKDGTVWSTDKDGIIAALMAAEITARTGQDPSERYDELTEQFGNPVYERVDAPATPEQKAVLKNLTPDLVTQDELAGEPIQTIRTNAPGNDAAIGGLKVETENGWFVARPSGTEAIYKIYGESFNGRDHLNQIHEDAQALVNRAFDASPKTA</sequence>
<dbReference type="InterPro" id="IPR016055">
    <property type="entry name" value="A-D-PHexomutase_a/b/a-I/II/III"/>
</dbReference>
<dbReference type="Pfam" id="PF02880">
    <property type="entry name" value="PGM_PMM_III"/>
    <property type="match status" value="1"/>
</dbReference>
<keyword evidence="3" id="KW-0597">Phosphoprotein</keyword>
<dbReference type="OrthoDB" id="9806956at2"/>
<dbReference type="CDD" id="cd05801">
    <property type="entry name" value="PGM_like3"/>
    <property type="match status" value="1"/>
</dbReference>
<reference evidence="12 13" key="1">
    <citation type="submission" date="2017-10" db="EMBL/GenBank/DDBJ databases">
        <title>Draft genome of Longimonas halophila.</title>
        <authorList>
            <person name="Goh K.M."/>
            <person name="Shamsir M.S."/>
            <person name="Lim S.W."/>
        </authorList>
    </citation>
    <scope>NUCLEOTIDE SEQUENCE [LARGE SCALE GENOMIC DNA]</scope>
    <source>
        <strain evidence="12 13">KCTC 42399</strain>
    </source>
</reference>
<dbReference type="PANTHER" id="PTHR45745">
    <property type="entry name" value="PHOSPHOMANNOMUTASE 45A"/>
    <property type="match status" value="1"/>
</dbReference>
<dbReference type="GO" id="GO:0005975">
    <property type="term" value="P:carbohydrate metabolic process"/>
    <property type="evidence" value="ECO:0007669"/>
    <property type="project" value="InterPro"/>
</dbReference>
<evidence type="ECO:0000256" key="5">
    <source>
        <dbReference type="ARBA" id="ARBA00022842"/>
    </source>
</evidence>
<comment type="caution">
    <text evidence="12">The sequence shown here is derived from an EMBL/GenBank/DDBJ whole genome shotgun (WGS) entry which is preliminary data.</text>
</comment>
<evidence type="ECO:0000256" key="3">
    <source>
        <dbReference type="ARBA" id="ARBA00022553"/>
    </source>
</evidence>
<accession>A0A2H3NP07</accession>
<feature type="domain" description="Alpha-D-phosphohexomutase alpha/beta/alpha" evidence="10">
    <location>
        <begin position="211"/>
        <end position="318"/>
    </location>
</feature>
<evidence type="ECO:0000256" key="6">
    <source>
        <dbReference type="ARBA" id="ARBA00023235"/>
    </source>
</evidence>
<dbReference type="GO" id="GO:0000287">
    <property type="term" value="F:magnesium ion binding"/>
    <property type="evidence" value="ECO:0007669"/>
    <property type="project" value="InterPro"/>
</dbReference>
<dbReference type="GO" id="GO:0004614">
    <property type="term" value="F:phosphoglucomutase activity"/>
    <property type="evidence" value="ECO:0007669"/>
    <property type="project" value="InterPro"/>
</dbReference>
<comment type="similarity">
    <text evidence="2 7">Belongs to the phosphohexose mutase family.</text>
</comment>
<dbReference type="InterPro" id="IPR036900">
    <property type="entry name" value="A-D-PHexomutase_C_sf"/>
</dbReference>
<dbReference type="Pfam" id="PF02879">
    <property type="entry name" value="PGM_PMM_II"/>
    <property type="match status" value="1"/>
</dbReference>
<evidence type="ECO:0000313" key="12">
    <source>
        <dbReference type="EMBL" id="PEN08690.1"/>
    </source>
</evidence>
<dbReference type="Gene3D" id="3.30.310.50">
    <property type="entry name" value="Alpha-D-phosphohexomutase, C-terminal domain"/>
    <property type="match status" value="1"/>
</dbReference>
<keyword evidence="4 7" id="KW-0479">Metal-binding</keyword>
<keyword evidence="13" id="KW-1185">Reference proteome</keyword>
<evidence type="ECO:0000259" key="10">
    <source>
        <dbReference type="Pfam" id="PF02879"/>
    </source>
</evidence>
<dbReference type="Gene3D" id="3.40.120.10">
    <property type="entry name" value="Alpha-D-Glucose-1,6-Bisphosphate, subunit A, domain 3"/>
    <property type="match status" value="3"/>
</dbReference>
<dbReference type="SUPFAM" id="SSF53738">
    <property type="entry name" value="Phosphoglucomutase, first 3 domains"/>
    <property type="match status" value="2"/>
</dbReference>
<evidence type="ECO:0000259" key="9">
    <source>
        <dbReference type="Pfam" id="PF02878"/>
    </source>
</evidence>
<comment type="cofactor">
    <cofactor evidence="1">
        <name>Mg(2+)</name>
        <dbReference type="ChEBI" id="CHEBI:18420"/>
    </cofactor>
</comment>
<gene>
    <name evidence="12" type="ORF">CRI93_02730</name>
</gene>
<evidence type="ECO:0000256" key="4">
    <source>
        <dbReference type="ARBA" id="ARBA00022723"/>
    </source>
</evidence>
<dbReference type="PANTHER" id="PTHR45745:SF1">
    <property type="entry name" value="PHOSPHOGLUCOMUTASE 2B-RELATED"/>
    <property type="match status" value="1"/>
</dbReference>
<dbReference type="GO" id="GO:0006166">
    <property type="term" value="P:purine ribonucleoside salvage"/>
    <property type="evidence" value="ECO:0007669"/>
    <property type="project" value="TreeGrafter"/>
</dbReference>
<evidence type="ECO:0000259" key="11">
    <source>
        <dbReference type="Pfam" id="PF02880"/>
    </source>
</evidence>
<evidence type="ECO:0000256" key="2">
    <source>
        <dbReference type="ARBA" id="ARBA00010231"/>
    </source>
</evidence>
<dbReference type="NCBIfam" id="TIGR01132">
    <property type="entry name" value="pgm"/>
    <property type="match status" value="1"/>
</dbReference>
<proteinExistence type="inferred from homology"/>
<dbReference type="AlphaFoldDB" id="A0A2H3NP07"/>
<dbReference type="InterPro" id="IPR005843">
    <property type="entry name" value="A-D-PHexomutase_C"/>
</dbReference>
<keyword evidence="6" id="KW-0413">Isomerase</keyword>
<feature type="domain" description="Alpha-D-phosphohexomutase alpha/beta/alpha" evidence="11">
    <location>
        <begin position="323"/>
        <end position="442"/>
    </location>
</feature>
<dbReference type="InterPro" id="IPR005852">
    <property type="entry name" value="PGM_a-D-Glc-sp"/>
</dbReference>
<dbReference type="InterPro" id="IPR016066">
    <property type="entry name" value="A-D-PHexomutase_CS"/>
</dbReference>
<dbReference type="InterPro" id="IPR005844">
    <property type="entry name" value="A-D-PHexomutase_a/b/a-I"/>
</dbReference>